<evidence type="ECO:0000313" key="3">
    <source>
        <dbReference type="Proteomes" id="UP001354971"/>
    </source>
</evidence>
<feature type="transmembrane region" description="Helical" evidence="1">
    <location>
        <begin position="90"/>
        <end position="111"/>
    </location>
</feature>
<sequence>MINRRRNQARELMMLAGFDDTMARRVRSGRQGQQVLSLAATATGEDDFNQIGTRLMESPELRGAVRSMISDADRSDRFGVARRRGRRKGFILALAWVGAAVIAVMFLGQFFPEIEAQLPAFLQGGATRDAAIAALGGASFLVKDVFDWLFGGYRLPQQDGF</sequence>
<proteinExistence type="predicted"/>
<protein>
    <submittedName>
        <fullName evidence="2">Uncharacterized protein</fullName>
    </submittedName>
</protein>
<evidence type="ECO:0000256" key="1">
    <source>
        <dbReference type="SAM" id="Phobius"/>
    </source>
</evidence>
<comment type="caution">
    <text evidence="2">The sequence shown here is derived from an EMBL/GenBank/DDBJ whole genome shotgun (WGS) entry which is preliminary data.</text>
</comment>
<keyword evidence="1" id="KW-0812">Transmembrane</keyword>
<dbReference type="RefSeq" id="WP_330198286.1">
    <property type="nucleotide sequence ID" value="NZ_JAZDRP010000002.1"/>
</dbReference>
<accession>A0ABU7LP07</accession>
<organism evidence="2 3">
    <name type="scientific">Hyphobacterium lacteum</name>
    <dbReference type="NCBI Taxonomy" id="3116575"/>
    <lineage>
        <taxon>Bacteria</taxon>
        <taxon>Pseudomonadati</taxon>
        <taxon>Pseudomonadota</taxon>
        <taxon>Alphaproteobacteria</taxon>
        <taxon>Maricaulales</taxon>
        <taxon>Maricaulaceae</taxon>
        <taxon>Hyphobacterium</taxon>
    </lineage>
</organism>
<keyword evidence="1" id="KW-0472">Membrane</keyword>
<evidence type="ECO:0000313" key="2">
    <source>
        <dbReference type="EMBL" id="MEE2525627.1"/>
    </source>
</evidence>
<dbReference type="Proteomes" id="UP001354971">
    <property type="component" value="Unassembled WGS sequence"/>
</dbReference>
<keyword evidence="1" id="KW-1133">Transmembrane helix</keyword>
<dbReference type="EMBL" id="JAZDRP010000002">
    <property type="protein sequence ID" value="MEE2525627.1"/>
    <property type="molecule type" value="Genomic_DNA"/>
</dbReference>
<gene>
    <name evidence="2" type="ORF">V0U79_04555</name>
</gene>
<keyword evidence="3" id="KW-1185">Reference proteome</keyword>
<reference evidence="2 3" key="1">
    <citation type="submission" date="2024-01" db="EMBL/GenBank/DDBJ databases">
        <title>Hyphobacterium bacterium isolated from marine sediment.</title>
        <authorList>
            <person name="Zhao S."/>
        </authorList>
    </citation>
    <scope>NUCLEOTIDE SEQUENCE [LARGE SCALE GENOMIC DNA]</scope>
    <source>
        <strain evidence="3">HN65</strain>
    </source>
</reference>
<name>A0ABU7LP07_9PROT</name>